<keyword evidence="3" id="KW-1185">Reference proteome</keyword>
<feature type="domain" description="N-acetyltransferase" evidence="1">
    <location>
        <begin position="89"/>
        <end position="217"/>
    </location>
</feature>
<name>A0A8J7GAL6_9ACTN</name>
<dbReference type="RefSeq" id="WP_197002029.1">
    <property type="nucleotide sequence ID" value="NZ_BONS01000004.1"/>
</dbReference>
<evidence type="ECO:0000259" key="1">
    <source>
        <dbReference type="PROSITE" id="PS51186"/>
    </source>
</evidence>
<dbReference type="Pfam" id="PF00583">
    <property type="entry name" value="Acetyltransf_1"/>
    <property type="match status" value="1"/>
</dbReference>
<organism evidence="2 3">
    <name type="scientific">Longispora fulva</name>
    <dbReference type="NCBI Taxonomy" id="619741"/>
    <lineage>
        <taxon>Bacteria</taxon>
        <taxon>Bacillati</taxon>
        <taxon>Actinomycetota</taxon>
        <taxon>Actinomycetes</taxon>
        <taxon>Micromonosporales</taxon>
        <taxon>Micromonosporaceae</taxon>
        <taxon>Longispora</taxon>
    </lineage>
</organism>
<dbReference type="EMBL" id="JADOUF010000001">
    <property type="protein sequence ID" value="MBG6134844.1"/>
    <property type="molecule type" value="Genomic_DNA"/>
</dbReference>
<comment type="caution">
    <text evidence="2">The sequence shown here is derived from an EMBL/GenBank/DDBJ whole genome shotgun (WGS) entry which is preliminary data.</text>
</comment>
<dbReference type="InterPro" id="IPR000182">
    <property type="entry name" value="GNAT_dom"/>
</dbReference>
<evidence type="ECO:0000313" key="2">
    <source>
        <dbReference type="EMBL" id="MBG6134844.1"/>
    </source>
</evidence>
<sequence length="217" mass="23247">MIMMGDLIRRWQRGWCLARRIPDGIPVDGGVEVRCDQPGRQVEVFALRADEEPDSVARLAARVAASDVTTWLTVTTTRPRDVEATIRAGGLEPLDRPEWLMSVDLAGHPRPAPVGPYQATVDVDGPVVTVVIHHGSGELAARGQMAVSGADAVADKIETMPAHRRRGLASALMGALAGAAVERGARTGLLIASADGQHLYSSLGWRREADVLIARRP</sequence>
<dbReference type="Gene3D" id="3.40.630.30">
    <property type="match status" value="1"/>
</dbReference>
<gene>
    <name evidence="2" type="ORF">IW245_001038</name>
</gene>
<dbReference type="Proteomes" id="UP000622552">
    <property type="component" value="Unassembled WGS sequence"/>
</dbReference>
<proteinExistence type="predicted"/>
<dbReference type="PROSITE" id="PS51186">
    <property type="entry name" value="GNAT"/>
    <property type="match status" value="1"/>
</dbReference>
<evidence type="ECO:0000313" key="3">
    <source>
        <dbReference type="Proteomes" id="UP000622552"/>
    </source>
</evidence>
<dbReference type="InterPro" id="IPR016181">
    <property type="entry name" value="Acyl_CoA_acyltransferase"/>
</dbReference>
<dbReference type="GO" id="GO:0016747">
    <property type="term" value="F:acyltransferase activity, transferring groups other than amino-acyl groups"/>
    <property type="evidence" value="ECO:0007669"/>
    <property type="project" value="InterPro"/>
</dbReference>
<dbReference type="SUPFAM" id="SSF55729">
    <property type="entry name" value="Acyl-CoA N-acyltransferases (Nat)"/>
    <property type="match status" value="1"/>
</dbReference>
<accession>A0A8J7GAL6</accession>
<protein>
    <submittedName>
        <fullName evidence="2">GNAT superfamily N-acetyltransferase</fullName>
    </submittedName>
</protein>
<dbReference type="AlphaFoldDB" id="A0A8J7GAL6"/>
<reference evidence="2" key="1">
    <citation type="submission" date="2020-11" db="EMBL/GenBank/DDBJ databases">
        <title>Sequencing the genomes of 1000 actinobacteria strains.</title>
        <authorList>
            <person name="Klenk H.-P."/>
        </authorList>
    </citation>
    <scope>NUCLEOTIDE SEQUENCE</scope>
    <source>
        <strain evidence="2">DSM 45356</strain>
    </source>
</reference>